<dbReference type="Proteomes" id="UP000885738">
    <property type="component" value="Unassembled WGS sequence"/>
</dbReference>
<evidence type="ECO:0000259" key="1">
    <source>
        <dbReference type="Pfam" id="PF00534"/>
    </source>
</evidence>
<evidence type="ECO:0000259" key="2">
    <source>
        <dbReference type="Pfam" id="PF13439"/>
    </source>
</evidence>
<dbReference type="InterPro" id="IPR001296">
    <property type="entry name" value="Glyco_trans_1"/>
</dbReference>
<dbReference type="AlphaFoldDB" id="A0A7C2A3E5"/>
<feature type="domain" description="Glycosyltransferase subfamily 4-like N-terminal" evidence="2">
    <location>
        <begin position="15"/>
        <end position="182"/>
    </location>
</feature>
<comment type="caution">
    <text evidence="3">The sequence shown here is derived from an EMBL/GenBank/DDBJ whole genome shotgun (WGS) entry which is preliminary data.</text>
</comment>
<feature type="domain" description="Glycosyl transferase family 1" evidence="1">
    <location>
        <begin position="191"/>
        <end position="354"/>
    </location>
</feature>
<dbReference type="Gene3D" id="3.40.50.2000">
    <property type="entry name" value="Glycogen Phosphorylase B"/>
    <property type="match status" value="2"/>
</dbReference>
<protein>
    <submittedName>
        <fullName evidence="3">Glycosyltransferase</fullName>
    </submittedName>
</protein>
<gene>
    <name evidence="3" type="ORF">ENI35_01670</name>
</gene>
<evidence type="ECO:0000313" key="3">
    <source>
        <dbReference type="EMBL" id="HEC67514.1"/>
    </source>
</evidence>
<name>A0A7C2A3E5_DESA2</name>
<dbReference type="Pfam" id="PF13439">
    <property type="entry name" value="Glyco_transf_4"/>
    <property type="match status" value="1"/>
</dbReference>
<reference evidence="3" key="1">
    <citation type="journal article" date="2020" name="mSystems">
        <title>Genome- and Community-Level Interaction Insights into Carbon Utilization and Element Cycling Functions of Hydrothermarchaeota in Hydrothermal Sediment.</title>
        <authorList>
            <person name="Zhou Z."/>
            <person name="Liu Y."/>
            <person name="Xu W."/>
            <person name="Pan J."/>
            <person name="Luo Z.H."/>
            <person name="Li M."/>
        </authorList>
    </citation>
    <scope>NUCLEOTIDE SEQUENCE [LARGE SCALE GENOMIC DNA]</scope>
    <source>
        <strain evidence="3">HyVt-389</strain>
    </source>
</reference>
<organism evidence="3">
    <name type="scientific">Desulfofervidus auxilii</name>
    <dbReference type="NCBI Taxonomy" id="1621989"/>
    <lineage>
        <taxon>Bacteria</taxon>
        <taxon>Pseudomonadati</taxon>
        <taxon>Thermodesulfobacteriota</taxon>
        <taxon>Candidatus Desulfofervidia</taxon>
        <taxon>Candidatus Desulfofervidales</taxon>
        <taxon>Candidatus Desulfofervidaceae</taxon>
        <taxon>Candidatus Desulfofervidus</taxon>
    </lineage>
</organism>
<dbReference type="GO" id="GO:0016757">
    <property type="term" value="F:glycosyltransferase activity"/>
    <property type="evidence" value="ECO:0007669"/>
    <property type="project" value="InterPro"/>
</dbReference>
<dbReference type="SUPFAM" id="SSF53756">
    <property type="entry name" value="UDP-Glycosyltransferase/glycogen phosphorylase"/>
    <property type="match status" value="1"/>
</dbReference>
<dbReference type="EMBL" id="DRIH01000056">
    <property type="protein sequence ID" value="HEC67514.1"/>
    <property type="molecule type" value="Genomic_DNA"/>
</dbReference>
<dbReference type="PANTHER" id="PTHR45947:SF3">
    <property type="entry name" value="SULFOQUINOVOSYL TRANSFERASE SQD2"/>
    <property type="match status" value="1"/>
</dbReference>
<dbReference type="Pfam" id="PF00534">
    <property type="entry name" value="Glycos_transf_1"/>
    <property type="match status" value="1"/>
</dbReference>
<dbReference type="PANTHER" id="PTHR45947">
    <property type="entry name" value="SULFOQUINOVOSYL TRANSFERASE SQD2"/>
    <property type="match status" value="1"/>
</dbReference>
<dbReference type="InterPro" id="IPR028098">
    <property type="entry name" value="Glyco_trans_4-like_N"/>
</dbReference>
<accession>A0A7C2A3E5</accession>
<sequence length="393" mass="44562">MKILHLSKFFYPYLGGIENFILDLAKSLKEFPLKLTILAHQHKPLSTTRNEFIENIKVIRAGTISNILYTPLSPSFIYNFLKLNSKFDIIHIHMPNPSAILAVMMAKPKAKVLIHWHADVVASEIDKKIKVFFSFYKPLQGFLIKRADKIIVTSEQYLKHSQPLSPVGKKCRVIPLGLDPSRLKSDKERVNKIKKNFLEKIVFSLGRLSYYKGFSYLIKAMKYVDAVLILGGEGKQKDKLKKLIESEGLKNKIFLVGKIDEKDLGSYYEACTLFCLPSIEKTEAFGMVLLEAMRFKRPLVTTNIDGSGISWVNQDGVTGITVAPKDPLALAKAINTIISNPYLAKKMGENAYKRFEQNFHINTIAEKIYSQYSELLDLGLRQSNFNGDPNDGH</sequence>
<proteinExistence type="predicted"/>
<dbReference type="InterPro" id="IPR050194">
    <property type="entry name" value="Glycosyltransferase_grp1"/>
</dbReference>